<name>A0ACD0NV18_9BASI</name>
<protein>
    <submittedName>
        <fullName evidence="1">Uncharacterized protein</fullName>
    </submittedName>
</protein>
<gene>
    <name evidence="1" type="ORF">IE53DRAFT_388089</name>
</gene>
<reference evidence="1 2" key="1">
    <citation type="journal article" date="2018" name="Mol. Biol. Evol.">
        <title>Broad Genomic Sampling Reveals a Smut Pathogenic Ancestry of the Fungal Clade Ustilaginomycotina.</title>
        <authorList>
            <person name="Kijpornyongpan T."/>
            <person name="Mondo S.J."/>
            <person name="Barry K."/>
            <person name="Sandor L."/>
            <person name="Lee J."/>
            <person name="Lipzen A."/>
            <person name="Pangilinan J."/>
            <person name="LaButti K."/>
            <person name="Hainaut M."/>
            <person name="Henrissat B."/>
            <person name="Grigoriev I.V."/>
            <person name="Spatafora J.W."/>
            <person name="Aime M.C."/>
        </authorList>
    </citation>
    <scope>NUCLEOTIDE SEQUENCE [LARGE SCALE GENOMIC DNA]</scope>
    <source>
        <strain evidence="1 2">SA 807</strain>
    </source>
</reference>
<organism evidence="1 2">
    <name type="scientific">Violaceomyces palustris</name>
    <dbReference type="NCBI Taxonomy" id="1673888"/>
    <lineage>
        <taxon>Eukaryota</taxon>
        <taxon>Fungi</taxon>
        <taxon>Dikarya</taxon>
        <taxon>Basidiomycota</taxon>
        <taxon>Ustilaginomycotina</taxon>
        <taxon>Ustilaginomycetes</taxon>
        <taxon>Violaceomycetales</taxon>
        <taxon>Violaceomycetaceae</taxon>
        <taxon>Violaceomyces</taxon>
    </lineage>
</organism>
<dbReference type="EMBL" id="KZ820021">
    <property type="protein sequence ID" value="PWN49654.1"/>
    <property type="molecule type" value="Genomic_DNA"/>
</dbReference>
<accession>A0ACD0NV18</accession>
<sequence>MVNPTAAILSFVGVLSGITSALPQSTPSSWEDTDQLWSATADLMSPKSGSSSPPSNSSFLDSLSAGQRAVFDVTMDVLDRSFQPPFLFGSPRYNAYYAVSMLARNGPGDAELASELIENSVEAQWKNETDNWYGAFLDPSQPYPSEIYPPSIYGSFDPNSNLFVATAFMVAIEEFKDLMPKATFDLVVESGYRAVVGDTYRVFGVDGDNLTPAYSNPWLMRCMAMAYYGNLKQDWNMTSYAERYAKEFFELFDLYDTLSEFNSPTYVGVSLYALSLAGYLPKNTTMASRAGETITKIWDKTSQLYQANLNTLGGSWDRTYGFSMTQYVSLLGFYVAALVKDPSKPATWPNPYQMGASQHFADGAFGPLMAITSRFHDPHVSEQAKERLSTFSGDRLVTANAYSPPFDADVSRFGPRNYTAYIGSKISVGGTEIDEVDIGGPAKSTQAFSPGVLLWETSTGQYKRYPEPFVGWMTLFPTTGTISSIASPTNLTVRFPASTAFPANYTKPSQLTLLFSTIPGVQLPSDFLLSSNSTNDSLPNIRLQLSGNVATLQNRSFTYDKSSSMNGFHYYNLTFNLLDLPQEETVPELVVSFQSSV</sequence>
<dbReference type="Proteomes" id="UP000245626">
    <property type="component" value="Unassembled WGS sequence"/>
</dbReference>
<keyword evidence="2" id="KW-1185">Reference proteome</keyword>
<evidence type="ECO:0000313" key="1">
    <source>
        <dbReference type="EMBL" id="PWN49654.1"/>
    </source>
</evidence>
<proteinExistence type="predicted"/>
<evidence type="ECO:0000313" key="2">
    <source>
        <dbReference type="Proteomes" id="UP000245626"/>
    </source>
</evidence>